<dbReference type="EMBL" id="RKRA01000001">
    <property type="protein sequence ID" value="RPF28097.1"/>
    <property type="molecule type" value="Genomic_DNA"/>
</dbReference>
<dbReference type="Proteomes" id="UP000280726">
    <property type="component" value="Unassembled WGS sequence"/>
</dbReference>
<keyword evidence="3" id="KW-0813">Transport</keyword>
<accession>A0A3N4Z6Z8</accession>
<sequence length="326" mass="34270">MTELDTQRATELGTAAQHASRNVPVARSTDTAGEVLAAMRGHRYDSAAVVALVDGDRLSGLVTLERLLAAPPETILDQLMDPNPPVVTPSTAQERAAWLAVQHEEPTLVVVDEDGRFAGLVPPTALLEVVLQEHDEDMVRLGGFMRSASPAQTTSVEAIPRRLGHRLPWLLVGLAGALIAAGVVGSFEEQLSQEVLIAFFVPGVVYMADAVGTQTEALVIRGLSVGIGVRRIAGREVLTGLLLGIVLGLLSLLPVGLIWGDWLVAIAVALALLAASSIATVIALGLPWLIHRMGKDPAFGSGPLATVIQDLLTVTIYLVVATAIVL</sequence>
<keyword evidence="4 10" id="KW-0812">Transmembrane</keyword>
<reference evidence="12 13" key="1">
    <citation type="submission" date="2018-11" db="EMBL/GenBank/DDBJ databases">
        <title>Sequencing the genomes of 1000 actinobacteria strains.</title>
        <authorList>
            <person name="Klenk H.-P."/>
        </authorList>
    </citation>
    <scope>NUCLEOTIDE SEQUENCE [LARGE SCALE GENOMIC DNA]</scope>
    <source>
        <strain evidence="12 13">DSM 14418</strain>
    </source>
</reference>
<name>A0A3N4Z6Z8_9MICO</name>
<keyword evidence="8" id="KW-0129">CBS domain</keyword>
<dbReference type="Gene3D" id="3.10.580.10">
    <property type="entry name" value="CBS-domain"/>
    <property type="match status" value="1"/>
</dbReference>
<keyword evidence="7 10" id="KW-0472">Membrane</keyword>
<dbReference type="GO" id="GO:0008324">
    <property type="term" value="F:monoatomic cation transmembrane transporter activity"/>
    <property type="evidence" value="ECO:0007669"/>
    <property type="project" value="InterPro"/>
</dbReference>
<dbReference type="InterPro" id="IPR036739">
    <property type="entry name" value="SLC41_membr_dom_sf"/>
</dbReference>
<comment type="caution">
    <text evidence="12">The sequence shown here is derived from an EMBL/GenBank/DDBJ whole genome shotgun (WGS) entry which is preliminary data.</text>
</comment>
<dbReference type="Gene3D" id="1.10.357.20">
    <property type="entry name" value="SLC41 divalent cation transporters, integral membrane domain"/>
    <property type="match status" value="1"/>
</dbReference>
<feature type="region of interest" description="Disordered" evidence="9">
    <location>
        <begin position="1"/>
        <end position="28"/>
    </location>
</feature>
<dbReference type="PANTHER" id="PTHR41394">
    <property type="entry name" value="MAGNESIUM TRANSPORTER MGTE"/>
    <property type="match status" value="1"/>
</dbReference>
<feature type="transmembrane region" description="Helical" evidence="10">
    <location>
        <begin position="265"/>
        <end position="290"/>
    </location>
</feature>
<keyword evidence="6 10" id="KW-1133">Transmembrane helix</keyword>
<feature type="transmembrane region" description="Helical" evidence="10">
    <location>
        <begin position="241"/>
        <end position="259"/>
    </location>
</feature>
<gene>
    <name evidence="12" type="ORF">EDD32_2606</name>
</gene>
<proteinExistence type="inferred from homology"/>
<feature type="domain" description="CBS" evidence="11">
    <location>
        <begin position="80"/>
        <end position="136"/>
    </location>
</feature>
<dbReference type="OrthoDB" id="3680176at2"/>
<dbReference type="RefSeq" id="WP_123918106.1">
    <property type="nucleotide sequence ID" value="NZ_RKRA01000001.1"/>
</dbReference>
<keyword evidence="5" id="KW-0460">Magnesium</keyword>
<dbReference type="Pfam" id="PF00571">
    <property type="entry name" value="CBS"/>
    <property type="match status" value="2"/>
</dbReference>
<dbReference type="InterPro" id="IPR000644">
    <property type="entry name" value="CBS_dom"/>
</dbReference>
<dbReference type="GO" id="GO:0016020">
    <property type="term" value="C:membrane"/>
    <property type="evidence" value="ECO:0007669"/>
    <property type="project" value="UniProtKB-SubCell"/>
</dbReference>
<feature type="transmembrane region" description="Helical" evidence="10">
    <location>
        <begin position="199"/>
        <end position="220"/>
    </location>
</feature>
<feature type="domain" description="CBS" evidence="11">
    <location>
        <begin position="19"/>
        <end position="78"/>
    </location>
</feature>
<evidence type="ECO:0000256" key="8">
    <source>
        <dbReference type="PROSITE-ProRule" id="PRU00703"/>
    </source>
</evidence>
<dbReference type="InterPro" id="IPR006667">
    <property type="entry name" value="SLC41_membr_dom"/>
</dbReference>
<organism evidence="12 13">
    <name type="scientific">Georgenia muralis</name>
    <dbReference type="NCBI Taxonomy" id="154117"/>
    <lineage>
        <taxon>Bacteria</taxon>
        <taxon>Bacillati</taxon>
        <taxon>Actinomycetota</taxon>
        <taxon>Actinomycetes</taxon>
        <taxon>Micrococcales</taxon>
        <taxon>Bogoriellaceae</taxon>
        <taxon>Georgenia</taxon>
    </lineage>
</organism>
<dbReference type="PANTHER" id="PTHR41394:SF5">
    <property type="entry name" value="SLC41A_MGTE INTEGRAL MEMBRANE DOMAIN-CONTAINING PROTEIN"/>
    <property type="match status" value="1"/>
</dbReference>
<dbReference type="AlphaFoldDB" id="A0A3N4Z6Z8"/>
<evidence type="ECO:0000259" key="11">
    <source>
        <dbReference type="PROSITE" id="PS51371"/>
    </source>
</evidence>
<evidence type="ECO:0000256" key="1">
    <source>
        <dbReference type="ARBA" id="ARBA00004141"/>
    </source>
</evidence>
<evidence type="ECO:0000256" key="2">
    <source>
        <dbReference type="ARBA" id="ARBA00009749"/>
    </source>
</evidence>
<evidence type="ECO:0000256" key="6">
    <source>
        <dbReference type="ARBA" id="ARBA00022989"/>
    </source>
</evidence>
<evidence type="ECO:0000256" key="5">
    <source>
        <dbReference type="ARBA" id="ARBA00022842"/>
    </source>
</evidence>
<dbReference type="SUPFAM" id="SSF161093">
    <property type="entry name" value="MgtE membrane domain-like"/>
    <property type="match status" value="1"/>
</dbReference>
<feature type="transmembrane region" description="Helical" evidence="10">
    <location>
        <begin position="167"/>
        <end position="187"/>
    </location>
</feature>
<evidence type="ECO:0000256" key="4">
    <source>
        <dbReference type="ARBA" id="ARBA00022692"/>
    </source>
</evidence>
<dbReference type="SUPFAM" id="SSF54631">
    <property type="entry name" value="CBS-domain pair"/>
    <property type="match status" value="1"/>
</dbReference>
<evidence type="ECO:0000313" key="12">
    <source>
        <dbReference type="EMBL" id="RPF28097.1"/>
    </source>
</evidence>
<dbReference type="PROSITE" id="PS51371">
    <property type="entry name" value="CBS"/>
    <property type="match status" value="2"/>
</dbReference>
<dbReference type="InterPro" id="IPR046342">
    <property type="entry name" value="CBS_dom_sf"/>
</dbReference>
<comment type="similarity">
    <text evidence="2">Belongs to the SLC41A transporter family.</text>
</comment>
<feature type="transmembrane region" description="Helical" evidence="10">
    <location>
        <begin position="302"/>
        <end position="325"/>
    </location>
</feature>
<evidence type="ECO:0000256" key="10">
    <source>
        <dbReference type="SAM" id="Phobius"/>
    </source>
</evidence>
<dbReference type="Pfam" id="PF01769">
    <property type="entry name" value="MgtE"/>
    <property type="match status" value="1"/>
</dbReference>
<evidence type="ECO:0000313" key="13">
    <source>
        <dbReference type="Proteomes" id="UP000280726"/>
    </source>
</evidence>
<evidence type="ECO:0000256" key="9">
    <source>
        <dbReference type="SAM" id="MobiDB-lite"/>
    </source>
</evidence>
<evidence type="ECO:0000256" key="7">
    <source>
        <dbReference type="ARBA" id="ARBA00023136"/>
    </source>
</evidence>
<comment type="subcellular location">
    <subcellularLocation>
        <location evidence="1">Membrane</location>
        <topology evidence="1">Multi-pass membrane protein</topology>
    </subcellularLocation>
</comment>
<dbReference type="SMART" id="SM00116">
    <property type="entry name" value="CBS"/>
    <property type="match status" value="2"/>
</dbReference>
<keyword evidence="13" id="KW-1185">Reference proteome</keyword>
<protein>
    <submittedName>
        <fullName evidence="12">Magnesium transporter</fullName>
    </submittedName>
</protein>
<evidence type="ECO:0000256" key="3">
    <source>
        <dbReference type="ARBA" id="ARBA00022448"/>
    </source>
</evidence>